<dbReference type="GO" id="GO:0031146">
    <property type="term" value="P:SCF-dependent proteasomal ubiquitin-dependent protein catabolic process"/>
    <property type="evidence" value="ECO:0000318"/>
    <property type="project" value="GO_Central"/>
</dbReference>
<proteinExistence type="predicted"/>
<accession>E9G199</accession>
<organism evidence="1 2">
    <name type="scientific">Daphnia pulex</name>
    <name type="common">Water flea</name>
    <dbReference type="NCBI Taxonomy" id="6669"/>
    <lineage>
        <taxon>Eukaryota</taxon>
        <taxon>Metazoa</taxon>
        <taxon>Ecdysozoa</taxon>
        <taxon>Arthropoda</taxon>
        <taxon>Crustacea</taxon>
        <taxon>Branchiopoda</taxon>
        <taxon>Diplostraca</taxon>
        <taxon>Cladocera</taxon>
        <taxon>Anomopoda</taxon>
        <taxon>Daphniidae</taxon>
        <taxon>Daphnia</taxon>
    </lineage>
</organism>
<dbReference type="InterPro" id="IPR006553">
    <property type="entry name" value="Leu-rich_rpt_Cys-con_subtyp"/>
</dbReference>
<dbReference type="FunFam" id="3.80.10.10:FF:002816">
    <property type="entry name" value="Uncharacterized protein"/>
    <property type="match status" value="1"/>
</dbReference>
<dbReference type="SMART" id="SM00367">
    <property type="entry name" value="LRR_CC"/>
    <property type="match status" value="2"/>
</dbReference>
<protein>
    <submittedName>
        <fullName evidence="1">Uncharacterized protein</fullName>
    </submittedName>
</protein>
<dbReference type="GO" id="GO:0019005">
    <property type="term" value="C:SCF ubiquitin ligase complex"/>
    <property type="evidence" value="ECO:0000318"/>
    <property type="project" value="GO_Central"/>
</dbReference>
<evidence type="ECO:0000313" key="2">
    <source>
        <dbReference type="Proteomes" id="UP000000305"/>
    </source>
</evidence>
<dbReference type="SUPFAM" id="SSF52047">
    <property type="entry name" value="RNI-like"/>
    <property type="match status" value="1"/>
</dbReference>
<dbReference type="Gene3D" id="3.80.10.10">
    <property type="entry name" value="Ribonuclease Inhibitor"/>
    <property type="match status" value="2"/>
</dbReference>
<dbReference type="KEGG" id="dpx:DAPPUDRAFT_97781"/>
<dbReference type="EMBL" id="GL732529">
    <property type="protein sequence ID" value="EFX86677.1"/>
    <property type="molecule type" value="Genomic_DNA"/>
</dbReference>
<dbReference type="PANTHER" id="PTHR13318:SF247">
    <property type="entry name" value="GH16156P"/>
    <property type="match status" value="1"/>
</dbReference>
<dbReference type="InParanoid" id="E9G199"/>
<evidence type="ECO:0000313" key="1">
    <source>
        <dbReference type="EMBL" id="EFX86677.1"/>
    </source>
</evidence>
<gene>
    <name evidence="1" type="ORF">DAPPUDRAFT_97781</name>
</gene>
<dbReference type="OrthoDB" id="16120at2759"/>
<sequence>MTVIRYSSYVRITKNLIRQNTAHWDFGQEFPNPVVNLQDSFYAHCLTRVFFAVRSLREKIQTLNSLWEAVDDSPEFVKCLEELKANEHGELDAKTMTIVLLGCHFLKRSEFAFRNCYGPMFESCRAHSLIKKSSPHAVVKYSEMTEYVKRQNKERSRRRLTPDHVQERFPDVADDQFDSDVKSWFHDQYSLFEELKFVSVVDDQEQAAECVTESEDGYLYGILNHIFEKNAVGMNEKKVLRDLKKNEIEKKEFQFEASILITQKKCFLRILDRTSQIASKIGSNINLKSSTPILKLTTYLFRKIFWFLIKLAFSKGMKIKCEESSGNKGHIDTIVSGVLDPVFKKCYIGFTLTYGASKIIPQQEIYDMIIEKYPEGAKEPKIDYFESIKKWFECEPVLPPRSKGVGTPYLDRGTMLGPLGRKTPKKLYEKHPLSQGFRAERQIPRHLTYHALPDFWKSDFRDVKKPYSLISGNIQSSTHQLKKIGFVGPTNVEARQNSLTQHMSLCQKKCELRQLQDVDIIDSEFNSSPFEQLSKQILAEVAEVYNERYFESKTVFMQMLMLTPHCQTLSMENYKGKHVISLLKFASVRCPELQLLRFWNNYDIPTKDLLPSISKFTKLQVLHIVSSPIELDSLFNTLGANCPDLRTYEQNDYFFQSAATISAVFDDIEVTEEVIAIALENLPVLKIFPHRLTVRVLANLHRKALGEKLFAIPTFSLSSIDLYRHDDYATDEDCALALAVCPIITKVTVRYYDRRLTDDDFQVLHYFKNLRNLQMYTRGYTKDYTSGLAPLLKTVGNSLMFLKLKGFHKLDVYDIIEYCPNLRSLSLVRNLDYGRTTVLDTHRAKKNIVLKNLEMLHFSDLSHVSRDSMLPESLSLLLSSPSLRYIDMYRCNAVTDEALLKAADLHLFPNLEQIQLLRCDLVSRKGFEAMIQKCQSLREFGFFDYFNVGYFRGWRKTFVKRNWQTDFSVDDFLGIFFDFHGYPIVINQPVDFNEYHKQMVLLTSLR</sequence>
<dbReference type="Proteomes" id="UP000000305">
    <property type="component" value="Unassembled WGS sequence"/>
</dbReference>
<dbReference type="InterPro" id="IPR032675">
    <property type="entry name" value="LRR_dom_sf"/>
</dbReference>
<keyword evidence="2" id="KW-1185">Reference proteome</keyword>
<dbReference type="AlphaFoldDB" id="E9G199"/>
<dbReference type="HOGENOM" id="CLU_298647_0_0_1"/>
<reference evidence="1 2" key="1">
    <citation type="journal article" date="2011" name="Science">
        <title>The ecoresponsive genome of Daphnia pulex.</title>
        <authorList>
            <person name="Colbourne J.K."/>
            <person name="Pfrender M.E."/>
            <person name="Gilbert D."/>
            <person name="Thomas W.K."/>
            <person name="Tucker A."/>
            <person name="Oakley T.H."/>
            <person name="Tokishita S."/>
            <person name="Aerts A."/>
            <person name="Arnold G.J."/>
            <person name="Basu M.K."/>
            <person name="Bauer D.J."/>
            <person name="Caceres C.E."/>
            <person name="Carmel L."/>
            <person name="Casola C."/>
            <person name="Choi J.H."/>
            <person name="Detter J.C."/>
            <person name="Dong Q."/>
            <person name="Dusheyko S."/>
            <person name="Eads B.D."/>
            <person name="Frohlich T."/>
            <person name="Geiler-Samerotte K.A."/>
            <person name="Gerlach D."/>
            <person name="Hatcher P."/>
            <person name="Jogdeo S."/>
            <person name="Krijgsveld J."/>
            <person name="Kriventseva E.V."/>
            <person name="Kultz D."/>
            <person name="Laforsch C."/>
            <person name="Lindquist E."/>
            <person name="Lopez J."/>
            <person name="Manak J.R."/>
            <person name="Muller J."/>
            <person name="Pangilinan J."/>
            <person name="Patwardhan R.P."/>
            <person name="Pitluck S."/>
            <person name="Pritham E.J."/>
            <person name="Rechtsteiner A."/>
            <person name="Rho M."/>
            <person name="Rogozin I.B."/>
            <person name="Sakarya O."/>
            <person name="Salamov A."/>
            <person name="Schaack S."/>
            <person name="Shapiro H."/>
            <person name="Shiga Y."/>
            <person name="Skalitzky C."/>
            <person name="Smith Z."/>
            <person name="Souvorov A."/>
            <person name="Sung W."/>
            <person name="Tang Z."/>
            <person name="Tsuchiya D."/>
            <person name="Tu H."/>
            <person name="Vos H."/>
            <person name="Wang M."/>
            <person name="Wolf Y.I."/>
            <person name="Yamagata H."/>
            <person name="Yamada T."/>
            <person name="Ye Y."/>
            <person name="Shaw J.R."/>
            <person name="Andrews J."/>
            <person name="Crease T.J."/>
            <person name="Tang H."/>
            <person name="Lucas S.M."/>
            <person name="Robertson H.M."/>
            <person name="Bork P."/>
            <person name="Koonin E.V."/>
            <person name="Zdobnov E.M."/>
            <person name="Grigoriev I.V."/>
            <person name="Lynch M."/>
            <person name="Boore J.L."/>
        </authorList>
    </citation>
    <scope>NUCLEOTIDE SEQUENCE [LARGE SCALE GENOMIC DNA]</scope>
</reference>
<name>E9G199_DAPPU</name>
<dbReference type="PANTHER" id="PTHR13318">
    <property type="entry name" value="PARTNER OF PAIRED, ISOFORM B-RELATED"/>
    <property type="match status" value="1"/>
</dbReference>